<keyword evidence="1" id="KW-0472">Membrane</keyword>
<keyword evidence="3" id="KW-1185">Reference proteome</keyword>
<dbReference type="STRING" id="22663.A0A2I0JTB8"/>
<reference evidence="2 3" key="1">
    <citation type="submission" date="2017-11" db="EMBL/GenBank/DDBJ databases">
        <title>De-novo sequencing of pomegranate (Punica granatum L.) genome.</title>
        <authorList>
            <person name="Akparov Z."/>
            <person name="Amiraslanov A."/>
            <person name="Hajiyeva S."/>
            <person name="Abbasov M."/>
            <person name="Kaur K."/>
            <person name="Hamwieh A."/>
            <person name="Solovyev V."/>
            <person name="Salamov A."/>
            <person name="Braich B."/>
            <person name="Kosarev P."/>
            <person name="Mahmoud A."/>
            <person name="Hajiyev E."/>
            <person name="Babayeva S."/>
            <person name="Izzatullayeva V."/>
            <person name="Mammadov A."/>
            <person name="Mammadov A."/>
            <person name="Sharifova S."/>
            <person name="Ojaghi J."/>
            <person name="Eynullazada K."/>
            <person name="Bayramov B."/>
            <person name="Abdulazimova A."/>
            <person name="Shahmuradov I."/>
        </authorList>
    </citation>
    <scope>NUCLEOTIDE SEQUENCE [LARGE SCALE GENOMIC DNA]</scope>
    <source>
        <strain evidence="3">cv. AG2017</strain>
        <tissue evidence="2">Leaf</tissue>
    </source>
</reference>
<dbReference type="EMBL" id="PGOL01001347">
    <property type="protein sequence ID" value="PKI58706.1"/>
    <property type="molecule type" value="Genomic_DNA"/>
</dbReference>
<keyword evidence="1" id="KW-0812">Transmembrane</keyword>
<evidence type="ECO:0000313" key="3">
    <source>
        <dbReference type="Proteomes" id="UP000233551"/>
    </source>
</evidence>
<proteinExistence type="predicted"/>
<gene>
    <name evidence="2" type="ORF">CRG98_020902</name>
</gene>
<keyword evidence="1" id="KW-1133">Transmembrane helix</keyword>
<evidence type="ECO:0000256" key="1">
    <source>
        <dbReference type="SAM" id="Phobius"/>
    </source>
</evidence>
<organism evidence="2 3">
    <name type="scientific">Punica granatum</name>
    <name type="common">Pomegranate</name>
    <dbReference type="NCBI Taxonomy" id="22663"/>
    <lineage>
        <taxon>Eukaryota</taxon>
        <taxon>Viridiplantae</taxon>
        <taxon>Streptophyta</taxon>
        <taxon>Embryophyta</taxon>
        <taxon>Tracheophyta</taxon>
        <taxon>Spermatophyta</taxon>
        <taxon>Magnoliopsida</taxon>
        <taxon>eudicotyledons</taxon>
        <taxon>Gunneridae</taxon>
        <taxon>Pentapetalae</taxon>
        <taxon>rosids</taxon>
        <taxon>malvids</taxon>
        <taxon>Myrtales</taxon>
        <taxon>Lythraceae</taxon>
        <taxon>Punica</taxon>
    </lineage>
</organism>
<dbReference type="AlphaFoldDB" id="A0A2I0JTB8"/>
<evidence type="ECO:0000313" key="2">
    <source>
        <dbReference type="EMBL" id="PKI58706.1"/>
    </source>
</evidence>
<name>A0A2I0JTB8_PUNGR</name>
<dbReference type="Proteomes" id="UP000233551">
    <property type="component" value="Unassembled WGS sequence"/>
</dbReference>
<comment type="caution">
    <text evidence="2">The sequence shown here is derived from an EMBL/GenBank/DDBJ whole genome shotgun (WGS) entry which is preliminary data.</text>
</comment>
<feature type="transmembrane region" description="Helical" evidence="1">
    <location>
        <begin position="54"/>
        <end position="75"/>
    </location>
</feature>
<sequence length="150" mass="16030">MESWGKATDAVVGGRGVHGYKVDPEPVGQGTYQIKSNDPNISPSYATVHLSHKIAPLSSSSLSFLLTLSLAYVFLAKMVQNFIKDSNEKQSAAKCVHNRCNCFNGNGNNGSEDELDGFGKSTGLGSFGDDCDALKVRRGGVGRFALFFFG</sequence>
<protein>
    <submittedName>
        <fullName evidence="2">Uncharacterized protein</fullName>
    </submittedName>
</protein>
<accession>A0A2I0JTB8</accession>